<evidence type="ECO:0000313" key="1">
    <source>
        <dbReference type="EMBL" id="TMR06946.1"/>
    </source>
</evidence>
<keyword evidence="2" id="KW-1185">Reference proteome</keyword>
<sequence>MTVAGVAVAPAASAVGGLGRVVATGASDSLTQKSIAASCPVGKRVVGGGGEIIGGGGQVVLTQLRPVQDGAGGRYVVAGREDETGFTGNWSLRAYAVCADPLPGLQIVAATSATSSDQTRNLFAFCPSGTNMLGLGVQVNNGSGQVHITAEANFFFDPPIANNVAAIEDSNGFAGNWSLTSYAVCAVPVPGLQIVYGSSAASSAGKSATVTCPPGTRVHGAGPGVSAATNAILSHLVVDRVVVDPALNQVTIGAVEDETGTAGDWTVGVAAVCAQ</sequence>
<dbReference type="RefSeq" id="WP_171063994.1">
    <property type="nucleotide sequence ID" value="NZ_VCKW01000007.1"/>
</dbReference>
<name>A0A5C4JJ38_9ACTN</name>
<gene>
    <name evidence="1" type="ORF">ETD83_02740</name>
</gene>
<protein>
    <submittedName>
        <fullName evidence="1">Uncharacterized protein</fullName>
    </submittedName>
</protein>
<accession>A0A5C4JJ38</accession>
<evidence type="ECO:0000313" key="2">
    <source>
        <dbReference type="Proteomes" id="UP000309174"/>
    </source>
</evidence>
<comment type="caution">
    <text evidence="1">The sequence shown here is derived from an EMBL/GenBank/DDBJ whole genome shotgun (WGS) entry which is preliminary data.</text>
</comment>
<proteinExistence type="predicted"/>
<reference evidence="1 2" key="1">
    <citation type="submission" date="2019-05" db="EMBL/GenBank/DDBJ databases">
        <title>Draft genome sequence of Actinomadura sp. 14C53.</title>
        <authorList>
            <person name="Saricaoglu S."/>
            <person name="Isik K."/>
        </authorList>
    </citation>
    <scope>NUCLEOTIDE SEQUENCE [LARGE SCALE GENOMIC DNA]</scope>
    <source>
        <strain evidence="1 2">14C53</strain>
    </source>
</reference>
<dbReference type="AlphaFoldDB" id="A0A5C4JJ38"/>
<organism evidence="1 2">
    <name type="scientific">Actinomadura soli</name>
    <dbReference type="NCBI Taxonomy" id="2508997"/>
    <lineage>
        <taxon>Bacteria</taxon>
        <taxon>Bacillati</taxon>
        <taxon>Actinomycetota</taxon>
        <taxon>Actinomycetes</taxon>
        <taxon>Streptosporangiales</taxon>
        <taxon>Thermomonosporaceae</taxon>
        <taxon>Actinomadura</taxon>
    </lineage>
</organism>
<dbReference type="Proteomes" id="UP000309174">
    <property type="component" value="Unassembled WGS sequence"/>
</dbReference>
<dbReference type="EMBL" id="VCKW01000007">
    <property type="protein sequence ID" value="TMR06946.1"/>
    <property type="molecule type" value="Genomic_DNA"/>
</dbReference>